<gene>
    <name evidence="3" type="ORF">EV665_12224</name>
</gene>
<comment type="caution">
    <text evidence="3">The sequence shown here is derived from an EMBL/GenBank/DDBJ whole genome shotgun (WGS) entry which is preliminary data.</text>
</comment>
<evidence type="ECO:0000256" key="1">
    <source>
        <dbReference type="SAM" id="Phobius"/>
    </source>
</evidence>
<dbReference type="GO" id="GO:0016020">
    <property type="term" value="C:membrane"/>
    <property type="evidence" value="ECO:0007669"/>
    <property type="project" value="InterPro"/>
</dbReference>
<accession>A0A4R2CEC4</accession>
<evidence type="ECO:0000313" key="4">
    <source>
        <dbReference type="Proteomes" id="UP000295351"/>
    </source>
</evidence>
<dbReference type="GO" id="GO:0000155">
    <property type="term" value="F:phosphorelay sensor kinase activity"/>
    <property type="evidence" value="ECO:0007669"/>
    <property type="project" value="InterPro"/>
</dbReference>
<dbReference type="SUPFAM" id="SSF55874">
    <property type="entry name" value="ATPase domain of HSP90 chaperone/DNA topoisomerase II/histidine kinase"/>
    <property type="match status" value="1"/>
</dbReference>
<organism evidence="3 4">
    <name type="scientific">Shinella granuli</name>
    <dbReference type="NCBI Taxonomy" id="323621"/>
    <lineage>
        <taxon>Bacteria</taxon>
        <taxon>Pseudomonadati</taxon>
        <taxon>Pseudomonadota</taxon>
        <taxon>Alphaproteobacteria</taxon>
        <taxon>Hyphomicrobiales</taxon>
        <taxon>Rhizobiaceae</taxon>
        <taxon>Shinella</taxon>
    </lineage>
</organism>
<keyword evidence="1" id="KW-1133">Transmembrane helix</keyword>
<keyword evidence="3" id="KW-0418">Kinase</keyword>
<protein>
    <submittedName>
        <fullName evidence="3">Histidine kinase</fullName>
    </submittedName>
</protein>
<dbReference type="Pfam" id="PF06580">
    <property type="entry name" value="His_kinase"/>
    <property type="match status" value="1"/>
</dbReference>
<name>A0A4R2CEC4_SHIGR</name>
<feature type="transmembrane region" description="Helical" evidence="1">
    <location>
        <begin position="21"/>
        <end position="43"/>
    </location>
</feature>
<dbReference type="PANTHER" id="PTHR34220:SF7">
    <property type="entry name" value="SENSOR HISTIDINE KINASE YPDA"/>
    <property type="match status" value="1"/>
</dbReference>
<evidence type="ECO:0000259" key="2">
    <source>
        <dbReference type="Pfam" id="PF06580"/>
    </source>
</evidence>
<dbReference type="Gene3D" id="3.30.565.10">
    <property type="entry name" value="Histidine kinase-like ATPase, C-terminal domain"/>
    <property type="match status" value="1"/>
</dbReference>
<dbReference type="InterPro" id="IPR050640">
    <property type="entry name" value="Bact_2-comp_sensor_kinase"/>
</dbReference>
<dbReference type="PANTHER" id="PTHR34220">
    <property type="entry name" value="SENSOR HISTIDINE KINASE YPDA"/>
    <property type="match status" value="1"/>
</dbReference>
<feature type="transmembrane region" description="Helical" evidence="1">
    <location>
        <begin position="84"/>
        <end position="106"/>
    </location>
</feature>
<proteinExistence type="predicted"/>
<sequence>MKEITVPSIGILDGARLPETTLRLALIYAAAEFVISSPTWFSIGDNPIKPFMGKLVLEVVFVLLAILFACLLSRIRQQSYSVQLLACLLLSLCSSLGMSLLDYYLYSLIMLPAVIPLDLTEYGYAVCYRMSIFFGWSFLFVALLNHIDVRDRDLKLMASREEALAAQMRALHYQINPHFLFNTLNSITGLVEEGASQRAERMIMSLSAFLRATLQLDPLRELRLADEMALQKEYLDIEKERFSDRMIVRIDIPAELQDALVPSLILQPLIENAVKHGVGPSTGRAEIHVSAVRTGPTLCVSVENDVATAASGKAGQGLGIGLANVAHRVKTHFPAGAALTAGHVAPGRFRATLTMPFRTG</sequence>
<dbReference type="InterPro" id="IPR010559">
    <property type="entry name" value="Sig_transdc_His_kin_internal"/>
</dbReference>
<feature type="transmembrane region" description="Helical" evidence="1">
    <location>
        <begin position="55"/>
        <end position="72"/>
    </location>
</feature>
<dbReference type="EMBL" id="SLVX01000022">
    <property type="protein sequence ID" value="TCN37394.1"/>
    <property type="molecule type" value="Genomic_DNA"/>
</dbReference>
<evidence type="ECO:0000313" key="3">
    <source>
        <dbReference type="EMBL" id="TCN37394.1"/>
    </source>
</evidence>
<keyword evidence="1" id="KW-0812">Transmembrane</keyword>
<keyword evidence="1" id="KW-0472">Membrane</keyword>
<dbReference type="Proteomes" id="UP000295351">
    <property type="component" value="Unassembled WGS sequence"/>
</dbReference>
<dbReference type="RefSeq" id="WP_210234672.1">
    <property type="nucleotide sequence ID" value="NZ_BAABEI010000009.1"/>
</dbReference>
<feature type="domain" description="Signal transduction histidine kinase internal region" evidence="2">
    <location>
        <begin position="166"/>
        <end position="245"/>
    </location>
</feature>
<keyword evidence="3" id="KW-0808">Transferase</keyword>
<feature type="transmembrane region" description="Helical" evidence="1">
    <location>
        <begin position="126"/>
        <end position="147"/>
    </location>
</feature>
<keyword evidence="4" id="KW-1185">Reference proteome</keyword>
<reference evidence="3 4" key="1">
    <citation type="submission" date="2019-03" db="EMBL/GenBank/DDBJ databases">
        <title>Genomic Encyclopedia of Type Strains, Phase IV (KMG-IV): sequencing the most valuable type-strain genomes for metagenomic binning, comparative biology and taxonomic classification.</title>
        <authorList>
            <person name="Goeker M."/>
        </authorList>
    </citation>
    <scope>NUCLEOTIDE SEQUENCE [LARGE SCALE GENOMIC DNA]</scope>
    <source>
        <strain evidence="3 4">DSM 18401</strain>
    </source>
</reference>
<dbReference type="InterPro" id="IPR036890">
    <property type="entry name" value="HATPase_C_sf"/>
</dbReference>
<dbReference type="AlphaFoldDB" id="A0A4R2CEC4"/>